<protein>
    <submittedName>
        <fullName evidence="2">Uncharacterized protein</fullName>
    </submittedName>
</protein>
<accession>A0A917FFF3</accession>
<reference evidence="2" key="2">
    <citation type="submission" date="2020-09" db="EMBL/GenBank/DDBJ databases">
        <authorList>
            <person name="Sun Q."/>
            <person name="Zhou Y."/>
        </authorList>
    </citation>
    <scope>NUCLEOTIDE SEQUENCE</scope>
    <source>
        <strain evidence="2">CGMCC 1.16134</strain>
    </source>
</reference>
<evidence type="ECO:0000256" key="1">
    <source>
        <dbReference type="SAM" id="MobiDB-lite"/>
    </source>
</evidence>
<dbReference type="EMBL" id="BMKR01000006">
    <property type="protein sequence ID" value="GGF72704.1"/>
    <property type="molecule type" value="Genomic_DNA"/>
</dbReference>
<evidence type="ECO:0000313" key="3">
    <source>
        <dbReference type="Proteomes" id="UP000637643"/>
    </source>
</evidence>
<proteinExistence type="predicted"/>
<feature type="compositionally biased region" description="Polar residues" evidence="1">
    <location>
        <begin position="19"/>
        <end position="35"/>
    </location>
</feature>
<name>A0A917FFF3_9BACL</name>
<sequence>MNNDNSRKMDGNNFAGATFTGNANFQGDHNNQTYESGLDGPTQELFAKLIEEIKSTIADPEERDDNLADVERIKEAAASGNKARAAKFFSRLAEAIKLSSVASTLAKNLGLLTFLA</sequence>
<feature type="region of interest" description="Disordered" evidence="1">
    <location>
        <begin position="1"/>
        <end position="38"/>
    </location>
</feature>
<dbReference type="RefSeq" id="WP_189023908.1">
    <property type="nucleotide sequence ID" value="NZ_BMKR01000006.1"/>
</dbReference>
<reference evidence="2" key="1">
    <citation type="journal article" date="2014" name="Int. J. Syst. Evol. Microbiol.">
        <title>Complete genome sequence of Corynebacterium casei LMG S-19264T (=DSM 44701T), isolated from a smear-ripened cheese.</title>
        <authorList>
            <consortium name="US DOE Joint Genome Institute (JGI-PGF)"/>
            <person name="Walter F."/>
            <person name="Albersmeier A."/>
            <person name="Kalinowski J."/>
            <person name="Ruckert C."/>
        </authorList>
    </citation>
    <scope>NUCLEOTIDE SEQUENCE</scope>
    <source>
        <strain evidence="2">CGMCC 1.16134</strain>
    </source>
</reference>
<gene>
    <name evidence="2" type="ORF">GCM10010912_17380</name>
</gene>
<keyword evidence="3" id="KW-1185">Reference proteome</keyword>
<organism evidence="2 3">
    <name type="scientific">Paenibacillus albidus</name>
    <dbReference type="NCBI Taxonomy" id="2041023"/>
    <lineage>
        <taxon>Bacteria</taxon>
        <taxon>Bacillati</taxon>
        <taxon>Bacillota</taxon>
        <taxon>Bacilli</taxon>
        <taxon>Bacillales</taxon>
        <taxon>Paenibacillaceae</taxon>
        <taxon>Paenibacillus</taxon>
    </lineage>
</organism>
<comment type="caution">
    <text evidence="2">The sequence shown here is derived from an EMBL/GenBank/DDBJ whole genome shotgun (WGS) entry which is preliminary data.</text>
</comment>
<dbReference type="Proteomes" id="UP000637643">
    <property type="component" value="Unassembled WGS sequence"/>
</dbReference>
<feature type="compositionally biased region" description="Basic and acidic residues" evidence="1">
    <location>
        <begin position="1"/>
        <end position="10"/>
    </location>
</feature>
<evidence type="ECO:0000313" key="2">
    <source>
        <dbReference type="EMBL" id="GGF72704.1"/>
    </source>
</evidence>
<dbReference type="AlphaFoldDB" id="A0A917FFF3"/>